<organism evidence="8 9">
    <name type="scientific">Polynucleobacter cosmopolitanus</name>
    <dbReference type="NCBI Taxonomy" id="351345"/>
    <lineage>
        <taxon>Bacteria</taxon>
        <taxon>Pseudomonadati</taxon>
        <taxon>Pseudomonadota</taxon>
        <taxon>Betaproteobacteria</taxon>
        <taxon>Burkholderiales</taxon>
        <taxon>Burkholderiaceae</taxon>
        <taxon>Polynucleobacter</taxon>
    </lineage>
</organism>
<dbReference type="CDD" id="cd06170">
    <property type="entry name" value="LuxR_C_like"/>
    <property type="match status" value="1"/>
</dbReference>
<dbReference type="EMBL" id="NJGG01000001">
    <property type="protein sequence ID" value="OXL15575.1"/>
    <property type="molecule type" value="Genomic_DNA"/>
</dbReference>
<feature type="domain" description="Response regulatory" evidence="7">
    <location>
        <begin position="4"/>
        <end position="120"/>
    </location>
</feature>
<feature type="modified residue" description="4-aspartylphosphate" evidence="5">
    <location>
        <position position="55"/>
    </location>
</feature>
<dbReference type="PROSITE" id="PS50110">
    <property type="entry name" value="RESPONSE_REGULATORY"/>
    <property type="match status" value="1"/>
</dbReference>
<proteinExistence type="predicted"/>
<dbReference type="PANTHER" id="PTHR43214:SF41">
    <property type="entry name" value="NITRATE_NITRITE RESPONSE REGULATOR PROTEIN NARP"/>
    <property type="match status" value="1"/>
</dbReference>
<keyword evidence="9" id="KW-1185">Reference proteome</keyword>
<dbReference type="CDD" id="cd17535">
    <property type="entry name" value="REC_NarL-like"/>
    <property type="match status" value="1"/>
</dbReference>
<dbReference type="GO" id="GO:0006355">
    <property type="term" value="P:regulation of DNA-templated transcription"/>
    <property type="evidence" value="ECO:0007669"/>
    <property type="project" value="InterPro"/>
</dbReference>
<dbReference type="SMART" id="SM00448">
    <property type="entry name" value="REC"/>
    <property type="match status" value="1"/>
</dbReference>
<dbReference type="InterPro" id="IPR058245">
    <property type="entry name" value="NreC/VraR/RcsB-like_REC"/>
</dbReference>
<dbReference type="InterPro" id="IPR000792">
    <property type="entry name" value="Tscrpt_reg_LuxR_C"/>
</dbReference>
<keyword evidence="4" id="KW-0804">Transcription</keyword>
<keyword evidence="2" id="KW-0805">Transcription regulation</keyword>
<accession>A0A229FUB0</accession>
<comment type="caution">
    <text evidence="8">The sequence shown here is derived from an EMBL/GenBank/DDBJ whole genome shotgun (WGS) entry which is preliminary data.</text>
</comment>
<dbReference type="Pfam" id="PF00196">
    <property type="entry name" value="GerE"/>
    <property type="match status" value="1"/>
</dbReference>
<protein>
    <submittedName>
        <fullName evidence="8">DNA-binding response regulator</fullName>
    </submittedName>
</protein>
<dbReference type="InterPro" id="IPR016032">
    <property type="entry name" value="Sig_transdc_resp-reg_C-effctor"/>
</dbReference>
<evidence type="ECO:0000256" key="4">
    <source>
        <dbReference type="ARBA" id="ARBA00023163"/>
    </source>
</evidence>
<reference evidence="8 9" key="1">
    <citation type="submission" date="2017-06" db="EMBL/GenBank/DDBJ databases">
        <title>Reclassification of a Polynucleobacter cosmopolitanus strain isolated from tropical Lake Victoria as Polynucleobacter victoriensis comb. nov.</title>
        <authorList>
            <person name="Hahn M.W."/>
        </authorList>
    </citation>
    <scope>NUCLEOTIDE SEQUENCE [LARGE SCALE GENOMIC DNA]</scope>
    <source>
        <strain evidence="8 9">MWH-MoIso2</strain>
    </source>
</reference>
<evidence type="ECO:0000256" key="5">
    <source>
        <dbReference type="PROSITE-ProRule" id="PRU00169"/>
    </source>
</evidence>
<dbReference type="SMART" id="SM00421">
    <property type="entry name" value="HTH_LUXR"/>
    <property type="match status" value="1"/>
</dbReference>
<dbReference type="PRINTS" id="PR00038">
    <property type="entry name" value="HTHLUXR"/>
</dbReference>
<evidence type="ECO:0000256" key="2">
    <source>
        <dbReference type="ARBA" id="ARBA00023015"/>
    </source>
</evidence>
<sequence length="211" mass="23417">MNKRAVIIDDHVIIRQSLKALINTIPDLEAMAEGSNPAGILEICEKNQPDILLMDISFPEHNGIDFIKNIKKYYPKISILVVSTHPEQLYALKAIKAGASGYINKSQALEDYLTAVEMVLEGKNYINPAVSQLMSQSYQDGGSKDGINNLSTRELQTLQLLASSLTVTKIAEKLNLSVKTVSMYRSRLLAKLNLQNNSELILFAIKNKIVD</sequence>
<dbReference type="RefSeq" id="WP_089514614.1">
    <property type="nucleotide sequence ID" value="NZ_NJGG01000001.1"/>
</dbReference>
<dbReference type="SUPFAM" id="SSF46894">
    <property type="entry name" value="C-terminal effector domain of the bipartite response regulators"/>
    <property type="match status" value="1"/>
</dbReference>
<name>A0A229FUB0_9BURK</name>
<dbReference type="Proteomes" id="UP000215188">
    <property type="component" value="Unassembled WGS sequence"/>
</dbReference>
<dbReference type="GO" id="GO:0000160">
    <property type="term" value="P:phosphorelay signal transduction system"/>
    <property type="evidence" value="ECO:0007669"/>
    <property type="project" value="InterPro"/>
</dbReference>
<evidence type="ECO:0000259" key="6">
    <source>
        <dbReference type="PROSITE" id="PS50043"/>
    </source>
</evidence>
<dbReference type="Pfam" id="PF00072">
    <property type="entry name" value="Response_reg"/>
    <property type="match status" value="1"/>
</dbReference>
<keyword evidence="1 5" id="KW-0597">Phosphoprotein</keyword>
<dbReference type="PANTHER" id="PTHR43214">
    <property type="entry name" value="TWO-COMPONENT RESPONSE REGULATOR"/>
    <property type="match status" value="1"/>
</dbReference>
<dbReference type="GO" id="GO:0003677">
    <property type="term" value="F:DNA binding"/>
    <property type="evidence" value="ECO:0007669"/>
    <property type="project" value="UniProtKB-KW"/>
</dbReference>
<evidence type="ECO:0000259" key="7">
    <source>
        <dbReference type="PROSITE" id="PS50110"/>
    </source>
</evidence>
<dbReference type="PROSITE" id="PS50043">
    <property type="entry name" value="HTH_LUXR_2"/>
    <property type="match status" value="1"/>
</dbReference>
<dbReference type="SUPFAM" id="SSF52172">
    <property type="entry name" value="CheY-like"/>
    <property type="match status" value="1"/>
</dbReference>
<dbReference type="InterPro" id="IPR011006">
    <property type="entry name" value="CheY-like_superfamily"/>
</dbReference>
<evidence type="ECO:0000313" key="8">
    <source>
        <dbReference type="EMBL" id="OXL15575.1"/>
    </source>
</evidence>
<dbReference type="OrthoDB" id="9816469at2"/>
<evidence type="ECO:0000313" key="9">
    <source>
        <dbReference type="Proteomes" id="UP000215188"/>
    </source>
</evidence>
<dbReference type="Gene3D" id="3.40.50.2300">
    <property type="match status" value="1"/>
</dbReference>
<evidence type="ECO:0000256" key="3">
    <source>
        <dbReference type="ARBA" id="ARBA00023125"/>
    </source>
</evidence>
<gene>
    <name evidence="8" type="ORF">AOC33_00285</name>
</gene>
<dbReference type="AlphaFoldDB" id="A0A229FUB0"/>
<feature type="domain" description="HTH luxR-type" evidence="6">
    <location>
        <begin position="143"/>
        <end position="208"/>
    </location>
</feature>
<keyword evidence="3 8" id="KW-0238">DNA-binding</keyword>
<dbReference type="InterPro" id="IPR001789">
    <property type="entry name" value="Sig_transdc_resp-reg_receiver"/>
</dbReference>
<evidence type="ECO:0000256" key="1">
    <source>
        <dbReference type="ARBA" id="ARBA00022553"/>
    </source>
</evidence>
<dbReference type="InterPro" id="IPR039420">
    <property type="entry name" value="WalR-like"/>
</dbReference>